<dbReference type="OrthoDB" id="10666846at2759"/>
<keyword evidence="2" id="KW-1185">Reference proteome</keyword>
<protein>
    <submittedName>
        <fullName evidence="1">7357_t:CDS:1</fullName>
    </submittedName>
</protein>
<evidence type="ECO:0000313" key="2">
    <source>
        <dbReference type="Proteomes" id="UP000789405"/>
    </source>
</evidence>
<accession>A0A9N9NDW4</accession>
<proteinExistence type="predicted"/>
<dbReference type="AlphaFoldDB" id="A0A9N9NDW4"/>
<dbReference type="Proteomes" id="UP000789405">
    <property type="component" value="Unassembled WGS sequence"/>
</dbReference>
<reference evidence="1" key="1">
    <citation type="submission" date="2021-06" db="EMBL/GenBank/DDBJ databases">
        <authorList>
            <person name="Kallberg Y."/>
            <person name="Tangrot J."/>
            <person name="Rosling A."/>
        </authorList>
    </citation>
    <scope>NUCLEOTIDE SEQUENCE</scope>
    <source>
        <strain evidence="1">MA453B</strain>
    </source>
</reference>
<name>A0A9N9NDW4_9GLOM</name>
<dbReference type="EMBL" id="CAJVPY010011630">
    <property type="protein sequence ID" value="CAG8728524.1"/>
    <property type="molecule type" value="Genomic_DNA"/>
</dbReference>
<organism evidence="1 2">
    <name type="scientific">Dentiscutata erythropus</name>
    <dbReference type="NCBI Taxonomy" id="1348616"/>
    <lineage>
        <taxon>Eukaryota</taxon>
        <taxon>Fungi</taxon>
        <taxon>Fungi incertae sedis</taxon>
        <taxon>Mucoromycota</taxon>
        <taxon>Glomeromycotina</taxon>
        <taxon>Glomeromycetes</taxon>
        <taxon>Diversisporales</taxon>
        <taxon>Gigasporaceae</taxon>
        <taxon>Dentiscutata</taxon>
    </lineage>
</organism>
<sequence length="427" mass="50264">MIGQQQWRDLICKFKLKRIVDCYAHYALELKIPFAMKLITKYYPDYVTYITKEMNDNFNKSVGLEIDSVDKSEDGLFSSNCARTFLGMEDRDFEWYNPYMTYRTFLFFYDKMVRKQENDCKFNYVHNDLDYDDLLAYSTFFITGTQGDVGAVQEYIKELEDLGEQFTIVSHPDLDLSAYEANIARTTVKSKDFIQSYLSKNYNDAASHFIQHNVEIIEYVFKFNPSVVHITYSALGLIQHNTILCGDRIGNMNEITHKQNKNVIDQSILKAAYWFIHDLNGLSLFLDFENYNNYDLDVLIHYGGVNITQYCIEHNIQHNIIPYAFDQFLWKQVQNVIVTKNFKKQFNINKMFDIANSTELENRSKLSLGWYNLKIDILKQEIINVKDNHPYDMEMLNEYLRLKLELENKINSTTSSVYITTISGSDY</sequence>
<evidence type="ECO:0000313" key="1">
    <source>
        <dbReference type="EMBL" id="CAG8728524.1"/>
    </source>
</evidence>
<gene>
    <name evidence="1" type="ORF">DERYTH_LOCUS14921</name>
</gene>
<comment type="caution">
    <text evidence="1">The sequence shown here is derived from an EMBL/GenBank/DDBJ whole genome shotgun (WGS) entry which is preliminary data.</text>
</comment>